<reference evidence="2" key="2">
    <citation type="journal article" date="2022" name="Microbiol. Resour. Announc.">
        <title>Whole-Genome Sequence of Entomortierella parvispora E1425, a Mucoromycotan Fungus Associated with Burkholderiaceae-Related Endosymbiotic Bacteria.</title>
        <authorList>
            <person name="Herlambang A."/>
            <person name="Guo Y."/>
            <person name="Takashima Y."/>
            <person name="Narisawa K."/>
            <person name="Ohta H."/>
            <person name="Nishizawa T."/>
        </authorList>
    </citation>
    <scope>NUCLEOTIDE SEQUENCE</scope>
    <source>
        <strain evidence="2">E1425</strain>
    </source>
</reference>
<proteinExistence type="predicted"/>
<reference evidence="2" key="1">
    <citation type="submission" date="2021-11" db="EMBL/GenBank/DDBJ databases">
        <authorList>
            <person name="Herlambang A."/>
            <person name="Guo Y."/>
            <person name="Takashima Y."/>
            <person name="Nishizawa T."/>
        </authorList>
    </citation>
    <scope>NUCLEOTIDE SEQUENCE</scope>
    <source>
        <strain evidence="2">E1425</strain>
    </source>
</reference>
<name>A0A9P3LY42_9FUNG</name>
<dbReference type="Proteomes" id="UP000827284">
    <property type="component" value="Unassembled WGS sequence"/>
</dbReference>
<dbReference type="OrthoDB" id="2419011at2759"/>
<organism evidence="2 3">
    <name type="scientific">Entomortierella parvispora</name>
    <dbReference type="NCBI Taxonomy" id="205924"/>
    <lineage>
        <taxon>Eukaryota</taxon>
        <taxon>Fungi</taxon>
        <taxon>Fungi incertae sedis</taxon>
        <taxon>Mucoromycota</taxon>
        <taxon>Mortierellomycotina</taxon>
        <taxon>Mortierellomycetes</taxon>
        <taxon>Mortierellales</taxon>
        <taxon>Mortierellaceae</taxon>
        <taxon>Entomortierella</taxon>
    </lineage>
</organism>
<keyword evidence="3" id="KW-1185">Reference proteome</keyword>
<accession>A0A9P3LY42</accession>
<comment type="caution">
    <text evidence="2">The sequence shown here is derived from an EMBL/GenBank/DDBJ whole genome shotgun (WGS) entry which is preliminary data.</text>
</comment>
<dbReference type="EMBL" id="BQFW01000010">
    <property type="protein sequence ID" value="GJJ75026.1"/>
    <property type="molecule type" value="Genomic_DNA"/>
</dbReference>
<feature type="compositionally biased region" description="Polar residues" evidence="1">
    <location>
        <begin position="105"/>
        <end position="122"/>
    </location>
</feature>
<dbReference type="AlphaFoldDB" id="A0A9P3LY42"/>
<gene>
    <name evidence="2" type="ORF">EMPS_07384</name>
</gene>
<feature type="region of interest" description="Disordered" evidence="1">
    <location>
        <begin position="1"/>
        <end position="232"/>
    </location>
</feature>
<evidence type="ECO:0000313" key="2">
    <source>
        <dbReference type="EMBL" id="GJJ75026.1"/>
    </source>
</evidence>
<evidence type="ECO:0000256" key="1">
    <source>
        <dbReference type="SAM" id="MobiDB-lite"/>
    </source>
</evidence>
<sequence>MSEMMQRQISRTDIAANNPWQSLVKEFDPDNSMGDGRSYVGKASHLLDRPAASRGGRGGYSGYSGPTREQSKASPAVSPQRPRPPPSFQAQRQAQLAPRGPPSFRPQSKNRWSGQSLATANSLPPGFFATAKPRGPVTGPASEPLTPDRQTPVRPRPPPATQTSPSRVFKGPSQAGPPQTLPTPTPSSRGPHEVKQAQTSASTLPLGPVQVQQDQPPTARSPELSTPAAGRLPLELKRSSSTFTWGAGSVATNKARLRSESLIDLTEDETMTIYSTGSEQEPLARPSISRQGFSNDIRNRVSNSHNELPSGDPVVFQYPLADGHWATLALYVDRDARSAQSRFSDIRTRQMSDIKKKSPEDVGKIVARVIQETVDEDK</sequence>
<protein>
    <submittedName>
        <fullName evidence="2">Uncharacterized protein</fullName>
    </submittedName>
</protein>
<evidence type="ECO:0000313" key="3">
    <source>
        <dbReference type="Proteomes" id="UP000827284"/>
    </source>
</evidence>
<feature type="compositionally biased region" description="Polar residues" evidence="1">
    <location>
        <begin position="1"/>
        <end position="11"/>
    </location>
</feature>